<evidence type="ECO:0000256" key="1">
    <source>
        <dbReference type="ARBA" id="ARBA00007734"/>
    </source>
</evidence>
<feature type="compositionally biased region" description="Pro residues" evidence="3">
    <location>
        <begin position="217"/>
        <end position="228"/>
    </location>
</feature>
<dbReference type="PATRIC" id="fig|1076.23.peg.424"/>
<feature type="region of interest" description="Disordered" evidence="3">
    <location>
        <begin position="212"/>
        <end position="237"/>
    </location>
</feature>
<gene>
    <name evidence="6" type="ORF">OO17_06335</name>
</gene>
<dbReference type="SUPFAM" id="SSF53955">
    <property type="entry name" value="Lysozyme-like"/>
    <property type="match status" value="1"/>
</dbReference>
<dbReference type="OrthoDB" id="9788661at2"/>
<dbReference type="Proteomes" id="UP000032515">
    <property type="component" value="Unassembled WGS sequence"/>
</dbReference>
<dbReference type="CDD" id="cd00254">
    <property type="entry name" value="LT-like"/>
    <property type="match status" value="1"/>
</dbReference>
<protein>
    <submittedName>
        <fullName evidence="6">Lytic transglycosylase</fullName>
    </submittedName>
</protein>
<proteinExistence type="inferred from homology"/>
<dbReference type="RefSeq" id="WP_044407343.1">
    <property type="nucleotide sequence ID" value="NZ_JXXE01000120.1"/>
</dbReference>
<feature type="domain" description="Transglycosylase SLT" evidence="5">
    <location>
        <begin position="81"/>
        <end position="169"/>
    </location>
</feature>
<dbReference type="PANTHER" id="PTHR37423">
    <property type="entry name" value="SOLUBLE LYTIC MUREIN TRANSGLYCOSYLASE-RELATED"/>
    <property type="match status" value="1"/>
</dbReference>
<dbReference type="Gene3D" id="1.10.530.10">
    <property type="match status" value="1"/>
</dbReference>
<dbReference type="EMBL" id="JXXE01000120">
    <property type="protein sequence ID" value="KIZ46699.1"/>
    <property type="molecule type" value="Genomic_DNA"/>
</dbReference>
<evidence type="ECO:0000313" key="7">
    <source>
        <dbReference type="Proteomes" id="UP000032515"/>
    </source>
</evidence>
<comment type="caution">
    <text evidence="6">The sequence shown here is derived from an EMBL/GenBank/DDBJ whole genome shotgun (WGS) entry which is preliminary data.</text>
</comment>
<organism evidence="6 7">
    <name type="scientific">Rhodopseudomonas palustris</name>
    <dbReference type="NCBI Taxonomy" id="1076"/>
    <lineage>
        <taxon>Bacteria</taxon>
        <taxon>Pseudomonadati</taxon>
        <taxon>Pseudomonadota</taxon>
        <taxon>Alphaproteobacteria</taxon>
        <taxon>Hyphomicrobiales</taxon>
        <taxon>Nitrobacteraceae</taxon>
        <taxon>Rhodopseudomonas</taxon>
    </lineage>
</organism>
<accession>A0A0D7F0V8</accession>
<dbReference type="AlphaFoldDB" id="A0A0D7F0V8"/>
<comment type="similarity">
    <text evidence="1">Belongs to the transglycosylase Slt family.</text>
</comment>
<feature type="chain" id="PRO_5002320068" evidence="4">
    <location>
        <begin position="22"/>
        <end position="244"/>
    </location>
</feature>
<name>A0A0D7F0V8_RHOPL</name>
<dbReference type="PANTHER" id="PTHR37423:SF2">
    <property type="entry name" value="MEMBRANE-BOUND LYTIC MUREIN TRANSGLYCOSYLASE C"/>
    <property type="match status" value="1"/>
</dbReference>
<sequence length="244" mass="26161">MSIRIAALGLGVLAMFATASAQDSSPPPRLAAIDATGRILPLNTPPAAIERIDIAFAATVPCLDAKAMAPEAARALVVRIATEENFYPDFVQSVAKAESDFNSVALSDKGAFGLMQLKPETARRFKVDLCDPADNVRGGVRFLRALHDKYRNPLFILAAYNAGEGAVEDSHGVPPFPETVRFVAKVINDFYVWPAPGGRAHAEPRNRMSSLDLIEPETPPSASPPAPKATPQKGWSDGFVMHVD</sequence>
<evidence type="ECO:0000313" key="6">
    <source>
        <dbReference type="EMBL" id="KIZ46699.1"/>
    </source>
</evidence>
<dbReference type="InterPro" id="IPR023346">
    <property type="entry name" value="Lysozyme-like_dom_sf"/>
</dbReference>
<dbReference type="Pfam" id="PF01464">
    <property type="entry name" value="SLT"/>
    <property type="match status" value="1"/>
</dbReference>
<evidence type="ECO:0000256" key="2">
    <source>
        <dbReference type="ARBA" id="ARBA00009387"/>
    </source>
</evidence>
<comment type="similarity">
    <text evidence="2">Belongs to the virb1 family.</text>
</comment>
<keyword evidence="4" id="KW-0732">Signal</keyword>
<feature type="signal peptide" evidence="4">
    <location>
        <begin position="1"/>
        <end position="21"/>
    </location>
</feature>
<evidence type="ECO:0000256" key="3">
    <source>
        <dbReference type="SAM" id="MobiDB-lite"/>
    </source>
</evidence>
<dbReference type="InterPro" id="IPR008258">
    <property type="entry name" value="Transglycosylase_SLT_dom_1"/>
</dbReference>
<reference evidence="6 7" key="1">
    <citation type="submission" date="2014-11" db="EMBL/GenBank/DDBJ databases">
        <title>Genomics and ecophysiology of heterotrophic nitrogen fixing bacteria isolated from estuarine surface water.</title>
        <authorList>
            <person name="Bentzon-Tilia M."/>
            <person name="Severin I."/>
            <person name="Hansen L.H."/>
            <person name="Riemann L."/>
        </authorList>
    </citation>
    <scope>NUCLEOTIDE SEQUENCE [LARGE SCALE GENOMIC DNA]</scope>
    <source>
        <strain evidence="6 7">BAL398</strain>
    </source>
</reference>
<evidence type="ECO:0000259" key="5">
    <source>
        <dbReference type="Pfam" id="PF01464"/>
    </source>
</evidence>
<evidence type="ECO:0000256" key="4">
    <source>
        <dbReference type="SAM" id="SignalP"/>
    </source>
</evidence>